<dbReference type="InterPro" id="IPR000742">
    <property type="entry name" value="EGF"/>
</dbReference>
<evidence type="ECO:0000256" key="9">
    <source>
        <dbReference type="PROSITE-ProRule" id="PRU00076"/>
    </source>
</evidence>
<keyword evidence="18" id="KW-1185">Reference proteome</keyword>
<dbReference type="PROSITE" id="PS00134">
    <property type="entry name" value="TRYPSIN_HIS"/>
    <property type="match status" value="1"/>
</dbReference>
<evidence type="ECO:0000259" key="16">
    <source>
        <dbReference type="PROSITE" id="PS50835"/>
    </source>
</evidence>
<evidence type="ECO:0000256" key="1">
    <source>
        <dbReference type="ARBA" id="ARBA00004613"/>
    </source>
</evidence>
<dbReference type="InterPro" id="IPR001314">
    <property type="entry name" value="Peptidase_S1A"/>
</dbReference>
<dbReference type="InterPro" id="IPR043504">
    <property type="entry name" value="Peptidase_S1_PA_chymotrypsin"/>
</dbReference>
<evidence type="ECO:0000256" key="7">
    <source>
        <dbReference type="ARBA" id="ARBA00023157"/>
    </source>
</evidence>
<keyword evidence="11" id="KW-0720">Serine protease</keyword>
<dbReference type="SMART" id="SM00135">
    <property type="entry name" value="LY"/>
    <property type="match status" value="9"/>
</dbReference>
<evidence type="ECO:0000256" key="4">
    <source>
        <dbReference type="ARBA" id="ARBA00022729"/>
    </source>
</evidence>
<dbReference type="InterPro" id="IPR001254">
    <property type="entry name" value="Trypsin_dom"/>
</dbReference>
<dbReference type="Ensembl" id="ENSCSAVT00000015986.1">
    <property type="protein sequence ID" value="ENSCSAVP00000015807.1"/>
    <property type="gene ID" value="ENSCSAVG00000009290.1"/>
</dbReference>
<keyword evidence="8" id="KW-0325">Glycoprotein</keyword>
<dbReference type="PROSITE" id="PS50835">
    <property type="entry name" value="IG_LIKE"/>
    <property type="match status" value="1"/>
</dbReference>
<dbReference type="PROSITE" id="PS51120">
    <property type="entry name" value="LDLRB"/>
    <property type="match status" value="2"/>
</dbReference>
<dbReference type="PROSITE" id="PS01187">
    <property type="entry name" value="EGF_CA"/>
    <property type="match status" value="1"/>
</dbReference>
<feature type="domain" description="EGF-like" evidence="13">
    <location>
        <begin position="838"/>
        <end position="877"/>
    </location>
</feature>
<dbReference type="FunFam" id="2.40.10.10:FF:000054">
    <property type="entry name" value="Complement C1r subcomponent"/>
    <property type="match status" value="1"/>
</dbReference>
<evidence type="ECO:0000259" key="15">
    <source>
        <dbReference type="PROSITE" id="PS50820"/>
    </source>
</evidence>
<keyword evidence="5" id="KW-0677">Repeat</keyword>
<dbReference type="PANTHER" id="PTHR46513:SF13">
    <property type="entry name" value="EGF-LIKE DOMAIN-CONTAINING PROTEIN"/>
    <property type="match status" value="1"/>
</dbReference>
<dbReference type="GO" id="GO:0005509">
    <property type="term" value="F:calcium ion binding"/>
    <property type="evidence" value="ECO:0007669"/>
    <property type="project" value="InterPro"/>
</dbReference>
<feature type="chain" id="PRO_5003578653" evidence="12">
    <location>
        <begin position="20"/>
        <end position="1237"/>
    </location>
</feature>
<dbReference type="OMA" id="NEDRTHF"/>
<dbReference type="PROSITE" id="PS00022">
    <property type="entry name" value="EGF_1"/>
    <property type="match status" value="1"/>
</dbReference>
<keyword evidence="7 9" id="KW-1015">Disulfide bond</keyword>
<keyword evidence="4 12" id="KW-0732">Signal</keyword>
<name>H2ZDZ1_CIOSA</name>
<feature type="domain" description="Peptidase S1" evidence="14">
    <location>
        <begin position="985"/>
        <end position="1237"/>
    </location>
</feature>
<evidence type="ECO:0000256" key="8">
    <source>
        <dbReference type="ARBA" id="ARBA00023180"/>
    </source>
</evidence>
<dbReference type="InterPro" id="IPR050778">
    <property type="entry name" value="Cueball_EGF_LRP_Nidogen"/>
</dbReference>
<dbReference type="FunFam" id="2.40.10.10:FF:000068">
    <property type="entry name" value="transmembrane protease serine 2"/>
    <property type="match status" value="1"/>
</dbReference>
<dbReference type="SUPFAM" id="SSF69848">
    <property type="entry name" value="LCCL domain"/>
    <property type="match status" value="1"/>
</dbReference>
<feature type="repeat" description="LDL-receptor class B" evidence="10">
    <location>
        <begin position="600"/>
        <end position="643"/>
    </location>
</feature>
<reference evidence="18" key="1">
    <citation type="submission" date="2003-08" db="EMBL/GenBank/DDBJ databases">
        <authorList>
            <person name="Birren B."/>
            <person name="Nusbaum C."/>
            <person name="Abebe A."/>
            <person name="Abouelleil A."/>
            <person name="Adekoya E."/>
            <person name="Ait-zahra M."/>
            <person name="Allen N."/>
            <person name="Allen T."/>
            <person name="An P."/>
            <person name="Anderson M."/>
            <person name="Anderson S."/>
            <person name="Arachchi H."/>
            <person name="Armbruster J."/>
            <person name="Bachantsang P."/>
            <person name="Baldwin J."/>
            <person name="Barry A."/>
            <person name="Bayul T."/>
            <person name="Blitshsteyn B."/>
            <person name="Bloom T."/>
            <person name="Blye J."/>
            <person name="Boguslavskiy L."/>
            <person name="Borowsky M."/>
            <person name="Boukhgalter B."/>
            <person name="Brunache A."/>
            <person name="Butler J."/>
            <person name="Calixte N."/>
            <person name="Calvo S."/>
            <person name="Camarata J."/>
            <person name="Campo K."/>
            <person name="Chang J."/>
            <person name="Cheshatsang Y."/>
            <person name="Citroen M."/>
            <person name="Collymore A."/>
            <person name="Considine T."/>
            <person name="Cook A."/>
            <person name="Cooke P."/>
            <person name="Corum B."/>
            <person name="Cuomo C."/>
            <person name="David R."/>
            <person name="Dawoe T."/>
            <person name="Degray S."/>
            <person name="Dodge S."/>
            <person name="Dooley K."/>
            <person name="Dorje P."/>
            <person name="Dorjee K."/>
            <person name="Dorris L."/>
            <person name="Duffey N."/>
            <person name="Dupes A."/>
            <person name="Elkins T."/>
            <person name="Engels R."/>
            <person name="Erickson J."/>
            <person name="Farina A."/>
            <person name="Faro S."/>
            <person name="Ferreira P."/>
            <person name="Fischer H."/>
            <person name="Fitzgerald M."/>
            <person name="Foley K."/>
            <person name="Gage D."/>
            <person name="Galagan J."/>
            <person name="Gearin G."/>
            <person name="Gnerre S."/>
            <person name="Gnirke A."/>
            <person name="Goyette A."/>
            <person name="Graham J."/>
            <person name="Grandbois E."/>
            <person name="Gyaltsen K."/>
            <person name="Hafez N."/>
            <person name="Hagopian D."/>
            <person name="Hagos B."/>
            <person name="Hall J."/>
            <person name="Hatcher B."/>
            <person name="Heller A."/>
            <person name="Higgins H."/>
            <person name="Honan T."/>
            <person name="Horn A."/>
            <person name="Houde N."/>
            <person name="Hughes L."/>
            <person name="Hulme W."/>
            <person name="Husby E."/>
            <person name="Iliev I."/>
            <person name="Jaffe D."/>
            <person name="Jones C."/>
            <person name="Kamal M."/>
            <person name="Kamat A."/>
            <person name="Kamvysselis M."/>
            <person name="Karlsson E."/>
            <person name="Kells C."/>
            <person name="Kieu A."/>
            <person name="Kisner P."/>
            <person name="Kodira C."/>
            <person name="Kulbokas E."/>
            <person name="Labutti K."/>
            <person name="Lama D."/>
            <person name="Landers T."/>
            <person name="Leger J."/>
            <person name="Levine S."/>
            <person name="Lewis D."/>
            <person name="Lewis T."/>
            <person name="Lindblad-toh K."/>
            <person name="Liu X."/>
            <person name="Lokyitsang T."/>
            <person name="Lokyitsang Y."/>
            <person name="Lucien O."/>
            <person name="Lui A."/>
            <person name="Ma L.J."/>
            <person name="Mabbitt R."/>
            <person name="Macdonald J."/>
            <person name="Maclean C."/>
            <person name="Major J."/>
            <person name="Manning J."/>
            <person name="Marabella R."/>
            <person name="Maru K."/>
            <person name="Matthews C."/>
            <person name="Mauceli E."/>
            <person name="Mccarthy M."/>
            <person name="Mcdonough S."/>
            <person name="Mcghee T."/>
            <person name="Meldrim J."/>
            <person name="Meneus L."/>
            <person name="Mesirov J."/>
            <person name="Mihalev A."/>
            <person name="Mihova T."/>
            <person name="Mikkelsen T."/>
            <person name="Mlenga V."/>
            <person name="Moru K."/>
            <person name="Mozes J."/>
            <person name="Mulrain L."/>
            <person name="Munson G."/>
            <person name="Naylor J."/>
            <person name="Newes C."/>
            <person name="Nguyen C."/>
            <person name="Nguyen N."/>
            <person name="Nguyen T."/>
            <person name="Nicol R."/>
            <person name="Nielsen C."/>
            <person name="Nizzari M."/>
            <person name="Norbu C."/>
            <person name="Norbu N."/>
            <person name="O'donnell P."/>
            <person name="Okoawo O."/>
            <person name="O'leary S."/>
            <person name="Omotosho B."/>
            <person name="O'neill K."/>
            <person name="Osman S."/>
            <person name="Parker S."/>
            <person name="Perrin D."/>
            <person name="Phunkhang P."/>
            <person name="Piqani B."/>
            <person name="Purcell S."/>
            <person name="Rachupka T."/>
            <person name="Ramasamy U."/>
            <person name="Rameau R."/>
            <person name="Ray V."/>
            <person name="Raymond C."/>
            <person name="Retta R."/>
            <person name="Richardson S."/>
            <person name="Rise C."/>
            <person name="Rodriguez J."/>
            <person name="Rogers J."/>
            <person name="Rogov P."/>
            <person name="Rutman M."/>
            <person name="Schupbach R."/>
            <person name="Seaman C."/>
            <person name="Settipalli S."/>
            <person name="Sharpe T."/>
            <person name="Sheridan J."/>
            <person name="Sherpa N."/>
            <person name="Shi J."/>
            <person name="Smirnov S."/>
            <person name="Smith C."/>
            <person name="Sougnez C."/>
            <person name="Spencer B."/>
            <person name="Stalker J."/>
            <person name="Stange-thomann N."/>
            <person name="Stavropoulos S."/>
            <person name="Stetson K."/>
            <person name="Stone C."/>
            <person name="Stone S."/>
            <person name="Stubbs M."/>
            <person name="Talamas J."/>
            <person name="Tchuinga P."/>
            <person name="Tenzing P."/>
            <person name="Tesfaye S."/>
            <person name="Theodore J."/>
            <person name="Thoulutsang Y."/>
            <person name="Topham K."/>
            <person name="Towey S."/>
            <person name="Tsamla T."/>
            <person name="Tsomo N."/>
            <person name="Vallee D."/>
            <person name="Vassiliev H."/>
            <person name="Venkataraman V."/>
            <person name="Vinson J."/>
            <person name="Vo A."/>
            <person name="Wade C."/>
            <person name="Wang S."/>
            <person name="Wangchuk T."/>
            <person name="Wangdi T."/>
            <person name="Whittaker C."/>
            <person name="Wilkinson J."/>
            <person name="Wu Y."/>
            <person name="Wyman D."/>
            <person name="Yadav S."/>
            <person name="Yang S."/>
            <person name="Yang X."/>
            <person name="Yeager S."/>
            <person name="Yee E."/>
            <person name="Young G."/>
            <person name="Zainoun J."/>
            <person name="Zembeck L."/>
            <person name="Zimmer A."/>
            <person name="Zody M."/>
            <person name="Lander E."/>
        </authorList>
    </citation>
    <scope>NUCLEOTIDE SEQUENCE [LARGE SCALE GENOMIC DNA]</scope>
</reference>
<dbReference type="SUPFAM" id="SSF50494">
    <property type="entry name" value="Trypsin-like serine proteases"/>
    <property type="match status" value="1"/>
</dbReference>
<dbReference type="GeneTree" id="ENSGT00940000158366"/>
<dbReference type="PANTHER" id="PTHR46513">
    <property type="entry name" value="VITELLOGENIN RECEPTOR-LIKE PROTEIN-RELATED-RELATED"/>
    <property type="match status" value="1"/>
</dbReference>
<dbReference type="Proteomes" id="UP000007875">
    <property type="component" value="Unassembled WGS sequence"/>
</dbReference>
<dbReference type="InterPro" id="IPR018114">
    <property type="entry name" value="TRYPSIN_HIS"/>
</dbReference>
<evidence type="ECO:0000313" key="18">
    <source>
        <dbReference type="Proteomes" id="UP000007875"/>
    </source>
</evidence>
<dbReference type="FunFam" id="2.120.10.30:FF:000241">
    <property type="entry name" value="Low-density lipoprotein receptor-related protein 6"/>
    <property type="match status" value="2"/>
</dbReference>
<evidence type="ECO:0000256" key="11">
    <source>
        <dbReference type="RuleBase" id="RU363034"/>
    </source>
</evidence>
<evidence type="ECO:0000256" key="5">
    <source>
        <dbReference type="ARBA" id="ARBA00022737"/>
    </source>
</evidence>
<dbReference type="eggNOG" id="KOG1215">
    <property type="taxonomic scope" value="Eukaryota"/>
</dbReference>
<evidence type="ECO:0000256" key="6">
    <source>
        <dbReference type="ARBA" id="ARBA00022837"/>
    </source>
</evidence>
<evidence type="ECO:0000259" key="14">
    <source>
        <dbReference type="PROSITE" id="PS50240"/>
    </source>
</evidence>
<feature type="domain" description="Ig-like" evidence="16">
    <location>
        <begin position="890"/>
        <end position="968"/>
    </location>
</feature>
<keyword evidence="2" id="KW-0964">Secreted</keyword>
<dbReference type="HOGENOM" id="CLU_267130_0_0_1"/>
<dbReference type="Gene3D" id="2.120.10.30">
    <property type="entry name" value="TolB, C-terminal domain"/>
    <property type="match status" value="2"/>
</dbReference>
<reference evidence="17" key="3">
    <citation type="submission" date="2025-09" db="UniProtKB">
        <authorList>
            <consortium name="Ensembl"/>
        </authorList>
    </citation>
    <scope>IDENTIFICATION</scope>
</reference>
<evidence type="ECO:0000256" key="12">
    <source>
        <dbReference type="SAM" id="SignalP"/>
    </source>
</evidence>
<evidence type="ECO:0000313" key="17">
    <source>
        <dbReference type="Ensembl" id="ENSCSAVP00000015807.1"/>
    </source>
</evidence>
<feature type="signal peptide" evidence="12">
    <location>
        <begin position="1"/>
        <end position="19"/>
    </location>
</feature>
<dbReference type="SUPFAM" id="SSF57196">
    <property type="entry name" value="EGF/Laminin"/>
    <property type="match status" value="2"/>
</dbReference>
<dbReference type="InterPro" id="IPR011042">
    <property type="entry name" value="6-blade_b-propeller_TolB-like"/>
</dbReference>
<dbReference type="PROSITE" id="PS50820">
    <property type="entry name" value="LCCL"/>
    <property type="match status" value="1"/>
</dbReference>
<dbReference type="PROSITE" id="PS01186">
    <property type="entry name" value="EGF_2"/>
    <property type="match status" value="1"/>
</dbReference>
<dbReference type="PROSITE" id="PS00135">
    <property type="entry name" value="TRYPSIN_SER"/>
    <property type="match status" value="1"/>
</dbReference>
<dbReference type="SUPFAM" id="SSF48726">
    <property type="entry name" value="Immunoglobulin"/>
    <property type="match status" value="1"/>
</dbReference>
<dbReference type="SUPFAM" id="SSF63825">
    <property type="entry name" value="YWTD domain"/>
    <property type="match status" value="2"/>
</dbReference>
<dbReference type="GO" id="GO:0006508">
    <property type="term" value="P:proteolysis"/>
    <property type="evidence" value="ECO:0007669"/>
    <property type="project" value="UniProtKB-KW"/>
</dbReference>
<dbReference type="CDD" id="cd00190">
    <property type="entry name" value="Tryp_SPc"/>
    <property type="match status" value="1"/>
</dbReference>
<dbReference type="Pfam" id="PF00089">
    <property type="entry name" value="Trypsin"/>
    <property type="match status" value="1"/>
</dbReference>
<dbReference type="Gene3D" id="2.10.25.10">
    <property type="entry name" value="Laminin"/>
    <property type="match status" value="2"/>
</dbReference>
<feature type="repeat" description="LDL-receptor class B" evidence="10">
    <location>
        <begin position="644"/>
        <end position="688"/>
    </location>
</feature>
<keyword evidence="3 9" id="KW-0245">EGF-like domain</keyword>
<dbReference type="Pfam" id="PF00058">
    <property type="entry name" value="Ldl_recept_b"/>
    <property type="match status" value="1"/>
</dbReference>
<sequence>FLCILVAILSCISLNSTIGYKCTLSGSRCHLPFTIRQTNRTYYGCTQEIYRTLWCPVKRGSRLVPVACSPCAGDGACYVQASTFPSDFSIECPWSCGLVSAHLWGNRIYSKDSFVCAAAVHAGIYPATVGGTVQVSRASTPASYVGRYSNAIHSRSKDASISAFQPTRTTKPAFPGIIYTDDHQIKVLIQNRRLDKLTMFTGESKILSMDLDIRRRVLFWINPLNRQIMKASFSDGFTSVSNVSVLQSNSLVSTPRQLSFDWVHEVLYWTDDHSIRVVMTLTGHMKILINRDADYIPHAIQVDPNTGYFYVTDVGIYPKIEKCSMGAQDRCTVLAQEDMLKPISLTLDSPSSIIYWFDSELATLNSCHTSGRMRRVVLRQFETIRSPVGMFLFDNKVFWADKEDMMIKSVDQRAGNRLHITAAGLDQPTSIRSLNPQSQPLSMRRCQHSSCPHFCLPDGRTHQCICPDNEFSCNSTLLRSNMQILIADDTVIRRARVNLVTGNIEVALAGEGLTNAADVVFNSKTNKIYWSSETSTQANIIKKDGVAIDWIHNNLYWTDRANHKIMVGAVVMENIENTTTLIQRNSGFSPGAIALDPIKGYMYMSDLGLNPKIEKCYMNGEACVVLIQEDIKPPNGITLDFTAKKMYWTDGVRKTLSYSNLDGTHRRTLLDNSALVGRAYGIGVFYDRVFWTDLTFNALFTITKSSPNERQAILIRMSEPKGMDIIAQYTQPRGEPVCSDSGCSLCVPVPGASNSSTAACVCPDHLRLPRSELLECRKHTFTCRRGLKPNVNYTHCVDTNECEDNLHQCEQVCTNILGSYLCGCNEEFTLSLDRRTCYQAGCTSGPCQNVGFCSDVANGGFPYTCHCARGFRGRLCNEVFGNITVEKRDDTVILTCVAPRILSSVVKWYRNRERVIAGMRDTLLQSSGRVVRLSFVTYLQAGEYKCQFEYRGAEYVASYFLEVPAAISDVCGKAASLSDRIGGRIVSGVRTAPFGGPFIAMLTREDEGMRETFCGGSIVTTNKVVTAAHCHLILVGLNASEITIFAGKVSTDISLVEPYQQDSAISSILINDNYDHDILNSDIAVLTLSKNLVFTKAVKPICVPLPNDRNQDIKPRPSMDIPKLGLVLGYGRIRHGGPIATELREILVEIRKQNFCVQRYQSLDKVVTSIMFCAGGGSEDACTGDSGGPFTLWSNRTQSWWLAGIVSWGPRGCGVANLPGVYTRIGTQFRRWIHDNI</sequence>
<proteinExistence type="predicted"/>
<feature type="disulfide bond" evidence="9">
    <location>
        <begin position="867"/>
        <end position="876"/>
    </location>
</feature>
<dbReference type="InterPro" id="IPR013783">
    <property type="entry name" value="Ig-like_fold"/>
</dbReference>
<dbReference type="GO" id="GO:0005576">
    <property type="term" value="C:extracellular region"/>
    <property type="evidence" value="ECO:0007669"/>
    <property type="project" value="UniProtKB-SubCell"/>
</dbReference>
<dbReference type="InterPro" id="IPR036609">
    <property type="entry name" value="LCCL_sf"/>
</dbReference>
<dbReference type="GO" id="GO:0004252">
    <property type="term" value="F:serine-type endopeptidase activity"/>
    <property type="evidence" value="ECO:0007669"/>
    <property type="project" value="InterPro"/>
</dbReference>
<dbReference type="InterPro" id="IPR018097">
    <property type="entry name" value="EGF_Ca-bd_CS"/>
</dbReference>
<dbReference type="STRING" id="51511.ENSCSAVP00000015807"/>
<keyword evidence="11" id="KW-0645">Protease</keyword>
<dbReference type="PROSITE" id="PS50240">
    <property type="entry name" value="TRYPSIN_DOM"/>
    <property type="match status" value="1"/>
</dbReference>
<dbReference type="PROSITE" id="PS50026">
    <property type="entry name" value="EGF_3"/>
    <property type="match status" value="1"/>
</dbReference>
<dbReference type="InterPro" id="IPR007110">
    <property type="entry name" value="Ig-like_dom"/>
</dbReference>
<comment type="caution">
    <text evidence="9">Lacks conserved residue(s) required for the propagation of feature annotation.</text>
</comment>
<dbReference type="InterPro" id="IPR036179">
    <property type="entry name" value="Ig-like_dom_sf"/>
</dbReference>
<dbReference type="SMART" id="SM00020">
    <property type="entry name" value="Tryp_SPc"/>
    <property type="match status" value="1"/>
</dbReference>
<dbReference type="InterPro" id="IPR009003">
    <property type="entry name" value="Peptidase_S1_PA"/>
</dbReference>
<comment type="subcellular location">
    <subcellularLocation>
        <location evidence="1">Secreted</location>
    </subcellularLocation>
</comment>
<reference evidence="17" key="2">
    <citation type="submission" date="2025-08" db="UniProtKB">
        <authorList>
            <consortium name="Ensembl"/>
        </authorList>
    </citation>
    <scope>IDENTIFICATION</scope>
</reference>
<dbReference type="InterPro" id="IPR001881">
    <property type="entry name" value="EGF-like_Ca-bd_dom"/>
</dbReference>
<dbReference type="Gene3D" id="2.60.40.10">
    <property type="entry name" value="Immunoglobulins"/>
    <property type="match status" value="1"/>
</dbReference>
<dbReference type="InterPro" id="IPR000033">
    <property type="entry name" value="LDLR_classB_rpt"/>
</dbReference>
<dbReference type="SMART" id="SM00181">
    <property type="entry name" value="EGF"/>
    <property type="match status" value="3"/>
</dbReference>
<keyword evidence="6" id="KW-0106">Calcium</keyword>
<protein>
    <submittedName>
        <fullName evidence="17">Uncharacterized protein</fullName>
    </submittedName>
</protein>
<organism evidence="17 18">
    <name type="scientific">Ciona savignyi</name>
    <name type="common">Pacific transparent sea squirt</name>
    <dbReference type="NCBI Taxonomy" id="51511"/>
    <lineage>
        <taxon>Eukaryota</taxon>
        <taxon>Metazoa</taxon>
        <taxon>Chordata</taxon>
        <taxon>Tunicata</taxon>
        <taxon>Ascidiacea</taxon>
        <taxon>Phlebobranchia</taxon>
        <taxon>Cionidae</taxon>
        <taxon>Ciona</taxon>
    </lineage>
</organism>
<keyword evidence="11" id="KW-0378">Hydrolase</keyword>
<dbReference type="InterPro" id="IPR033116">
    <property type="entry name" value="TRYPSIN_SER"/>
</dbReference>
<accession>H2ZDZ1</accession>
<dbReference type="SMART" id="SM00179">
    <property type="entry name" value="EGF_CA"/>
    <property type="match status" value="1"/>
</dbReference>
<dbReference type="PRINTS" id="PR00722">
    <property type="entry name" value="CHYMOTRYPSIN"/>
</dbReference>
<evidence type="ECO:0000259" key="13">
    <source>
        <dbReference type="PROSITE" id="PS50026"/>
    </source>
</evidence>
<dbReference type="InterPro" id="IPR004043">
    <property type="entry name" value="LCCL"/>
</dbReference>
<dbReference type="SMART" id="SM00603">
    <property type="entry name" value="LCCL"/>
    <property type="match status" value="1"/>
</dbReference>
<dbReference type="AlphaFoldDB" id="H2ZDZ1"/>
<feature type="domain" description="LCCL" evidence="15">
    <location>
        <begin position="92"/>
        <end position="164"/>
    </location>
</feature>
<dbReference type="eggNOG" id="KOG3627">
    <property type="taxonomic scope" value="Eukaryota"/>
</dbReference>
<dbReference type="Pfam" id="PF03815">
    <property type="entry name" value="LCCL"/>
    <property type="match status" value="1"/>
</dbReference>
<dbReference type="Gene3D" id="2.170.130.20">
    <property type="entry name" value="LCCL-like domain"/>
    <property type="match status" value="1"/>
</dbReference>
<evidence type="ECO:0000256" key="10">
    <source>
        <dbReference type="PROSITE-ProRule" id="PRU00461"/>
    </source>
</evidence>
<evidence type="ECO:0000256" key="3">
    <source>
        <dbReference type="ARBA" id="ARBA00022536"/>
    </source>
</evidence>
<evidence type="ECO:0000256" key="2">
    <source>
        <dbReference type="ARBA" id="ARBA00022525"/>
    </source>
</evidence>
<dbReference type="InParanoid" id="H2ZDZ1"/>
<dbReference type="Gene3D" id="2.40.10.10">
    <property type="entry name" value="Trypsin-like serine proteases"/>
    <property type="match status" value="1"/>
</dbReference>